<dbReference type="Proteomes" id="UP000751190">
    <property type="component" value="Unassembled WGS sequence"/>
</dbReference>
<evidence type="ECO:0000313" key="3">
    <source>
        <dbReference type="EMBL" id="KAG8466907.1"/>
    </source>
</evidence>
<gene>
    <name evidence="3" type="ORF">KFE25_008286</name>
</gene>
<dbReference type="AlphaFoldDB" id="A0A8J5XR63"/>
<protein>
    <submittedName>
        <fullName evidence="3">Uncharacterized protein</fullName>
    </submittedName>
</protein>
<feature type="region of interest" description="Disordered" evidence="2">
    <location>
        <begin position="245"/>
        <end position="270"/>
    </location>
</feature>
<dbReference type="EMBL" id="JAGTXO010000007">
    <property type="protein sequence ID" value="KAG8466907.1"/>
    <property type="molecule type" value="Genomic_DNA"/>
</dbReference>
<comment type="caution">
    <text evidence="3">The sequence shown here is derived from an EMBL/GenBank/DDBJ whole genome shotgun (WGS) entry which is preliminary data.</text>
</comment>
<reference evidence="3" key="1">
    <citation type="submission" date="2021-05" db="EMBL/GenBank/DDBJ databases">
        <title>The genome of the haptophyte Pavlova lutheri (Diacronema luteri, Pavlovales) - a model for lipid biosynthesis in eukaryotic algae.</title>
        <authorList>
            <person name="Hulatt C.J."/>
            <person name="Posewitz M.C."/>
        </authorList>
    </citation>
    <scope>NUCLEOTIDE SEQUENCE</scope>
    <source>
        <strain evidence="3">NIVA-4/92</strain>
    </source>
</reference>
<sequence length="270" mass="27925">MSAAGPAAASATDLEGKLIALEKKRKQLESELELLRAAKGAAPEDEKKGYTELIHAKVEEVVAATKRITTTSAQLDVEAQRRAMGSDAQAQALTPFLPAQFVPGQPALATCAGGPSPRLMSLATATPSSSAVDASPTGAVAHALASAAGGVLLAPGSQPREQDARFVLAHPRSAVRRELAGEDGGERIGDELHAPVVGAKRVRGQDKGPRAERRCRRCVQFGGALSLKCRGNRRGVGACEYFDEHGGPLGAPAPPGLSAELDGTDACLER</sequence>
<proteinExistence type="predicted"/>
<accession>A0A8J5XR63</accession>
<name>A0A8J5XR63_DIALT</name>
<organism evidence="3 4">
    <name type="scientific">Diacronema lutheri</name>
    <name type="common">Unicellular marine alga</name>
    <name type="synonym">Monochrysis lutheri</name>
    <dbReference type="NCBI Taxonomy" id="2081491"/>
    <lineage>
        <taxon>Eukaryota</taxon>
        <taxon>Haptista</taxon>
        <taxon>Haptophyta</taxon>
        <taxon>Pavlovophyceae</taxon>
        <taxon>Pavlovales</taxon>
        <taxon>Pavlovaceae</taxon>
        <taxon>Diacronema</taxon>
    </lineage>
</organism>
<keyword evidence="1" id="KW-0175">Coiled coil</keyword>
<evidence type="ECO:0000256" key="2">
    <source>
        <dbReference type="SAM" id="MobiDB-lite"/>
    </source>
</evidence>
<evidence type="ECO:0000313" key="4">
    <source>
        <dbReference type="Proteomes" id="UP000751190"/>
    </source>
</evidence>
<feature type="coiled-coil region" evidence="1">
    <location>
        <begin position="11"/>
        <end position="41"/>
    </location>
</feature>
<evidence type="ECO:0000256" key="1">
    <source>
        <dbReference type="SAM" id="Coils"/>
    </source>
</evidence>
<keyword evidence="4" id="KW-1185">Reference proteome</keyword>